<organism evidence="1 2">
    <name type="scientific">Vaccinium darrowii</name>
    <dbReference type="NCBI Taxonomy" id="229202"/>
    <lineage>
        <taxon>Eukaryota</taxon>
        <taxon>Viridiplantae</taxon>
        <taxon>Streptophyta</taxon>
        <taxon>Embryophyta</taxon>
        <taxon>Tracheophyta</taxon>
        <taxon>Spermatophyta</taxon>
        <taxon>Magnoliopsida</taxon>
        <taxon>eudicotyledons</taxon>
        <taxon>Gunneridae</taxon>
        <taxon>Pentapetalae</taxon>
        <taxon>asterids</taxon>
        <taxon>Ericales</taxon>
        <taxon>Ericaceae</taxon>
        <taxon>Vaccinioideae</taxon>
        <taxon>Vaccinieae</taxon>
        <taxon>Vaccinium</taxon>
    </lineage>
</organism>
<dbReference type="Proteomes" id="UP000828048">
    <property type="component" value="Chromosome 1"/>
</dbReference>
<sequence length="131" mass="14661">MVRRMMDREAINDTVLEMKKEQNISDDNDPTIDVPGCNFTSLLLSCQRMKSCQTQPGGLSTPWKAMAAITEVDMIRYPRASSNRLSSILKNFFQMMISRSSSEELLAAMGSLNNASGRMPPISIDFKFLMG</sequence>
<protein>
    <submittedName>
        <fullName evidence="1">Uncharacterized protein</fullName>
    </submittedName>
</protein>
<proteinExistence type="predicted"/>
<accession>A0ACB7XMF2</accession>
<reference evidence="1 2" key="1">
    <citation type="journal article" date="2021" name="Hortic Res">
        <title>High-quality reference genome and annotation aids understanding of berry development for evergreen blueberry (Vaccinium darrowii).</title>
        <authorList>
            <person name="Yu J."/>
            <person name="Hulse-Kemp A.M."/>
            <person name="Babiker E."/>
            <person name="Staton M."/>
        </authorList>
    </citation>
    <scope>NUCLEOTIDE SEQUENCE [LARGE SCALE GENOMIC DNA]</scope>
    <source>
        <strain evidence="2">cv. NJ 8807/NJ 8810</strain>
        <tissue evidence="1">Young leaf</tissue>
    </source>
</reference>
<evidence type="ECO:0000313" key="2">
    <source>
        <dbReference type="Proteomes" id="UP000828048"/>
    </source>
</evidence>
<gene>
    <name evidence="1" type="ORF">Vadar_000950</name>
</gene>
<dbReference type="EMBL" id="CM037151">
    <property type="protein sequence ID" value="KAH7842053.1"/>
    <property type="molecule type" value="Genomic_DNA"/>
</dbReference>
<evidence type="ECO:0000313" key="1">
    <source>
        <dbReference type="EMBL" id="KAH7842053.1"/>
    </source>
</evidence>
<name>A0ACB7XMF2_9ERIC</name>
<comment type="caution">
    <text evidence="1">The sequence shown here is derived from an EMBL/GenBank/DDBJ whole genome shotgun (WGS) entry which is preliminary data.</text>
</comment>
<keyword evidence="2" id="KW-1185">Reference proteome</keyword>